<comment type="caution">
    <text evidence="1">The sequence shown here is derived from an EMBL/GenBank/DDBJ whole genome shotgun (WGS) entry which is preliminary data.</text>
</comment>
<dbReference type="PANTHER" id="PTHR12526">
    <property type="entry name" value="GLYCOSYLTRANSFERASE"/>
    <property type="match status" value="1"/>
</dbReference>
<name>A0A5C6E533_9BACT</name>
<dbReference type="RefSeq" id="WP_146524581.1">
    <property type="nucleotide sequence ID" value="NZ_SJPV01000001.1"/>
</dbReference>
<dbReference type="AlphaFoldDB" id="A0A5C6E533"/>
<keyword evidence="2" id="KW-1185">Reference proteome</keyword>
<dbReference type="EC" id="2.4.1.250" evidence="1"/>
<dbReference type="CDD" id="cd03801">
    <property type="entry name" value="GT4_PimA-like"/>
    <property type="match status" value="1"/>
</dbReference>
<organism evidence="1 2">
    <name type="scientific">Novipirellula artificiosorum</name>
    <dbReference type="NCBI Taxonomy" id="2528016"/>
    <lineage>
        <taxon>Bacteria</taxon>
        <taxon>Pseudomonadati</taxon>
        <taxon>Planctomycetota</taxon>
        <taxon>Planctomycetia</taxon>
        <taxon>Pirellulales</taxon>
        <taxon>Pirellulaceae</taxon>
        <taxon>Novipirellula</taxon>
    </lineage>
</organism>
<dbReference type="SUPFAM" id="SSF53756">
    <property type="entry name" value="UDP-Glycosyltransferase/glycogen phosphorylase"/>
    <property type="match status" value="1"/>
</dbReference>
<gene>
    <name evidence="1" type="primary">mshA_1</name>
    <name evidence="1" type="ORF">Poly41_08330</name>
</gene>
<dbReference type="GO" id="GO:0102710">
    <property type="term" value="F:D-inositol-3-phosphate glycosyltransferase activity"/>
    <property type="evidence" value="ECO:0007669"/>
    <property type="project" value="UniProtKB-EC"/>
</dbReference>
<sequence>MLKAALLTPNLTMGGAEMWVASLASSVDRRRLRWTGAVVSGWGGLDPFLCRQLAQHVPVHTNHGGWNRQPGAHRLATRYFQQIHAEFGDAIRAACREADILVAWGGVDPKKYAPDIKIPIVQTSHTTEPAAANGGGFQSATHLAAVSEAAKAHFSSQAAGRKVTVIYNGANLNRCQPMQGRDPIRAQWGIAEDDVAVGYLGRHSPEKNPQAAVDAVSRLPENHYAIYYGGPTPRDQTTTVVLREHARQVAPGRVIFRSSVEQVGDVLAGLDVFMLASCREAFSLGLIEAWLAGVPVVATPVGSLPELEKRFGKLTVQVPLDASASVLAKAVRVAKGDAGQHRAERAQSIAREHFTSEAMANRWTDYLQSIVSPLRKQRLRRSAKNSHSIATTL</sequence>
<keyword evidence="1" id="KW-0808">Transferase</keyword>
<dbReference type="Pfam" id="PF13692">
    <property type="entry name" value="Glyco_trans_1_4"/>
    <property type="match status" value="1"/>
</dbReference>
<reference evidence="1 2" key="1">
    <citation type="submission" date="2019-02" db="EMBL/GenBank/DDBJ databases">
        <title>Deep-cultivation of Planctomycetes and their phenomic and genomic characterization uncovers novel biology.</title>
        <authorList>
            <person name="Wiegand S."/>
            <person name="Jogler M."/>
            <person name="Boedeker C."/>
            <person name="Pinto D."/>
            <person name="Vollmers J."/>
            <person name="Rivas-Marin E."/>
            <person name="Kohn T."/>
            <person name="Peeters S.H."/>
            <person name="Heuer A."/>
            <person name="Rast P."/>
            <person name="Oberbeckmann S."/>
            <person name="Bunk B."/>
            <person name="Jeske O."/>
            <person name="Meyerdierks A."/>
            <person name="Storesund J.E."/>
            <person name="Kallscheuer N."/>
            <person name="Luecker S."/>
            <person name="Lage O.M."/>
            <person name="Pohl T."/>
            <person name="Merkel B.J."/>
            <person name="Hornburger P."/>
            <person name="Mueller R.-W."/>
            <person name="Bruemmer F."/>
            <person name="Labrenz M."/>
            <person name="Spormann A.M."/>
            <person name="Op Den Camp H."/>
            <person name="Overmann J."/>
            <person name="Amann R."/>
            <person name="Jetten M.S.M."/>
            <person name="Mascher T."/>
            <person name="Medema M.H."/>
            <person name="Devos D.P."/>
            <person name="Kaster A.-K."/>
            <person name="Ovreas L."/>
            <person name="Rohde M."/>
            <person name="Galperin M.Y."/>
            <person name="Jogler C."/>
        </authorList>
    </citation>
    <scope>NUCLEOTIDE SEQUENCE [LARGE SCALE GENOMIC DNA]</scope>
    <source>
        <strain evidence="1 2">Poly41</strain>
    </source>
</reference>
<dbReference type="Gene3D" id="3.40.50.2000">
    <property type="entry name" value="Glycogen Phosphorylase B"/>
    <property type="match status" value="2"/>
</dbReference>
<evidence type="ECO:0000313" key="2">
    <source>
        <dbReference type="Proteomes" id="UP000319143"/>
    </source>
</evidence>
<evidence type="ECO:0000313" key="1">
    <source>
        <dbReference type="EMBL" id="TWU42536.1"/>
    </source>
</evidence>
<proteinExistence type="predicted"/>
<protein>
    <submittedName>
        <fullName evidence="1">D-inositol 3-phosphate glycosyltransferase</fullName>
        <ecNumber evidence="1">2.4.1.250</ecNumber>
    </submittedName>
</protein>
<dbReference type="Proteomes" id="UP000319143">
    <property type="component" value="Unassembled WGS sequence"/>
</dbReference>
<dbReference type="EMBL" id="SJPV01000001">
    <property type="protein sequence ID" value="TWU42536.1"/>
    <property type="molecule type" value="Genomic_DNA"/>
</dbReference>
<accession>A0A5C6E533</accession>
<keyword evidence="1" id="KW-0328">Glycosyltransferase</keyword>
<dbReference type="OrthoDB" id="232381at2"/>